<keyword evidence="3" id="KW-1185">Reference proteome</keyword>
<reference evidence="2 3" key="1">
    <citation type="submission" date="2022-06" db="EMBL/GenBank/DDBJ databases">
        <title>Genomic Encyclopedia of Type Strains, Phase I: the one thousand microbial genomes (KMG-I) project.</title>
        <authorList>
            <person name="Kyrpides N."/>
        </authorList>
    </citation>
    <scope>NUCLEOTIDE SEQUENCE [LARGE SCALE GENOMIC DNA]</scope>
    <source>
        <strain evidence="2 3">DSM 43889</strain>
    </source>
</reference>
<evidence type="ECO:0000256" key="1">
    <source>
        <dbReference type="SAM" id="Coils"/>
    </source>
</evidence>
<dbReference type="EMBL" id="AUBJ02000001">
    <property type="protein sequence ID" value="MCP2329744.1"/>
    <property type="molecule type" value="Genomic_DNA"/>
</dbReference>
<evidence type="ECO:0000313" key="2">
    <source>
        <dbReference type="EMBL" id="MCP2329744.1"/>
    </source>
</evidence>
<dbReference type="RefSeq" id="WP_026419167.1">
    <property type="nucleotide sequence ID" value="NZ_AUBJ02000001.1"/>
</dbReference>
<proteinExistence type="predicted"/>
<comment type="caution">
    <text evidence="2">The sequence shown here is derived from an EMBL/GenBank/DDBJ whole genome shotgun (WGS) entry which is preliminary data.</text>
</comment>
<accession>A0ABT1JBZ6</accession>
<keyword evidence="1" id="KW-0175">Coiled coil</keyword>
<sequence length="93" mass="10697">MGRRKGSPAEIASAITRRYMGRWSWVSDEQRLRYYQDWLREMEPCVTEEPDLHSEWVRTMVGQLRRVVRELEAKEAEAAAAEDTASAAQAATP</sequence>
<organism evidence="2 3">
    <name type="scientific">Actinoalloteichus caeruleus DSM 43889</name>
    <dbReference type="NCBI Taxonomy" id="1120930"/>
    <lineage>
        <taxon>Bacteria</taxon>
        <taxon>Bacillati</taxon>
        <taxon>Actinomycetota</taxon>
        <taxon>Actinomycetes</taxon>
        <taxon>Pseudonocardiales</taxon>
        <taxon>Pseudonocardiaceae</taxon>
        <taxon>Actinoalloteichus</taxon>
        <taxon>Actinoalloteichus cyanogriseus</taxon>
    </lineage>
</organism>
<gene>
    <name evidence="2" type="ORF">G443_000014</name>
</gene>
<protein>
    <submittedName>
        <fullName evidence="2">Uncharacterized protein</fullName>
    </submittedName>
</protein>
<feature type="coiled-coil region" evidence="1">
    <location>
        <begin position="64"/>
        <end position="91"/>
    </location>
</feature>
<evidence type="ECO:0000313" key="3">
    <source>
        <dbReference type="Proteomes" id="UP000791080"/>
    </source>
</evidence>
<name>A0ABT1JBZ6_ACTCY</name>
<dbReference type="Proteomes" id="UP000791080">
    <property type="component" value="Unassembled WGS sequence"/>
</dbReference>